<name>A0A9I9EG60_CUCME</name>
<evidence type="ECO:0000313" key="1">
    <source>
        <dbReference type="EnsemblPlants" id="MELO3C033292.2.1"/>
    </source>
</evidence>
<dbReference type="Gramene" id="MELO3C033292.2.1">
    <property type="protein sequence ID" value="MELO3C033292.2.1"/>
    <property type="gene ID" value="MELO3C033292.2"/>
</dbReference>
<protein>
    <submittedName>
        <fullName evidence="1">Uncharacterized protein</fullName>
    </submittedName>
</protein>
<sequence length="95" mass="10527">MDWGAGGVRRTRAIPFLFGLSLPSSSSPTFAIFVRMKKEKKNSGQQREPERAKKIAVTSTMSRNILCRGKPDHLACGMFNLTVWGKGWVMEGLGL</sequence>
<accession>A0A9I9EG60</accession>
<dbReference type="EnsemblPlants" id="MELO3C033292.2.1">
    <property type="protein sequence ID" value="MELO3C033292.2.1"/>
    <property type="gene ID" value="MELO3C033292.2"/>
</dbReference>
<dbReference type="AlphaFoldDB" id="A0A9I9EG60"/>
<organism evidence="1">
    <name type="scientific">Cucumis melo</name>
    <name type="common">Muskmelon</name>
    <dbReference type="NCBI Taxonomy" id="3656"/>
    <lineage>
        <taxon>Eukaryota</taxon>
        <taxon>Viridiplantae</taxon>
        <taxon>Streptophyta</taxon>
        <taxon>Embryophyta</taxon>
        <taxon>Tracheophyta</taxon>
        <taxon>Spermatophyta</taxon>
        <taxon>Magnoliopsida</taxon>
        <taxon>eudicotyledons</taxon>
        <taxon>Gunneridae</taxon>
        <taxon>Pentapetalae</taxon>
        <taxon>rosids</taxon>
        <taxon>fabids</taxon>
        <taxon>Cucurbitales</taxon>
        <taxon>Cucurbitaceae</taxon>
        <taxon>Benincaseae</taxon>
        <taxon>Cucumis</taxon>
    </lineage>
</organism>
<proteinExistence type="predicted"/>
<reference evidence="1" key="1">
    <citation type="submission" date="2023-03" db="UniProtKB">
        <authorList>
            <consortium name="EnsemblPlants"/>
        </authorList>
    </citation>
    <scope>IDENTIFICATION</scope>
</reference>